<evidence type="ECO:0000313" key="3">
    <source>
        <dbReference type="EMBL" id="ARK07707.1"/>
    </source>
</evidence>
<evidence type="ECO:0000256" key="1">
    <source>
        <dbReference type="SAM" id="MobiDB-lite"/>
    </source>
</evidence>
<keyword evidence="4" id="KW-1185">Reference proteome</keyword>
<gene>
    <name evidence="3" type="ORF">Toil_gp24</name>
</gene>
<evidence type="ECO:0000256" key="2">
    <source>
        <dbReference type="SAM" id="Phobius"/>
    </source>
</evidence>
<dbReference type="EMBL" id="KY817360">
    <property type="protein sequence ID" value="ARK07707.1"/>
    <property type="molecule type" value="Genomic_DNA"/>
</dbReference>
<dbReference type="Proteomes" id="UP000225832">
    <property type="component" value="Segment"/>
</dbReference>
<accession>A0A1W6DXI0</accession>
<sequence>MSKGAALAKVASVAGSSAKSAKAVAPSYGSDLTPVFLVGTIVVVGLGTVITKKQVNMKAILAGGVVALGLSALDNINERMAEAFAAMIFIAACVKFLPDVVRELGYENGGSGNNIKAVPPAHPMTDLPPKSGGSTQGASGGVASPQNSTGTREA</sequence>
<feature type="compositionally biased region" description="Polar residues" evidence="1">
    <location>
        <begin position="144"/>
        <end position="154"/>
    </location>
</feature>
<keyword evidence="2" id="KW-0472">Membrane</keyword>
<reference evidence="3 4" key="1">
    <citation type="submission" date="2017-03" db="EMBL/GenBank/DDBJ databases">
        <title>Complete genome of Rhodococcus opacus Tectivirus Toil.</title>
        <authorList>
            <person name="Gill J.J."/>
            <person name="Wang B."/>
            <person name="Young R."/>
            <person name="Chu K.-H."/>
        </authorList>
    </citation>
    <scope>NUCLEOTIDE SEQUENCE [LARGE SCALE GENOMIC DNA]</scope>
</reference>
<protein>
    <submittedName>
        <fullName evidence="3">Uncharacterized protein</fullName>
    </submittedName>
</protein>
<evidence type="ECO:0000313" key="4">
    <source>
        <dbReference type="Proteomes" id="UP000225832"/>
    </source>
</evidence>
<keyword evidence="2" id="KW-1133">Transmembrane helix</keyword>
<feature type="transmembrane region" description="Helical" evidence="2">
    <location>
        <begin position="33"/>
        <end position="50"/>
    </location>
</feature>
<organism evidence="3 4">
    <name type="scientific">Rhodococcus phage Toil</name>
    <dbReference type="NCBI Taxonomy" id="1975614"/>
    <lineage>
        <taxon>Viruses</taxon>
        <taxon>Varidnaviria</taxon>
        <taxon>Bamfordvirae</taxon>
        <taxon>Preplasmiviricota</taxon>
        <taxon>Prepoliviricotina</taxon>
        <taxon>Tectiliviricetes</taxon>
        <taxon>Kalamavirales</taxon>
        <taxon>Tectiviridae</taxon>
        <taxon>Epsilontectivirus</taxon>
        <taxon>Epsilontectivirus toil</taxon>
    </lineage>
</organism>
<keyword evidence="2" id="KW-0812">Transmembrane</keyword>
<name>A0A1W6DXI0_9VIRU</name>
<feature type="region of interest" description="Disordered" evidence="1">
    <location>
        <begin position="112"/>
        <end position="154"/>
    </location>
</feature>
<proteinExistence type="predicted"/>